<feature type="domain" description="Carbohydrate kinase FGGY C-terminal" evidence="7">
    <location>
        <begin position="229"/>
        <end position="399"/>
    </location>
</feature>
<evidence type="ECO:0000313" key="10">
    <source>
        <dbReference type="Proteomes" id="UP000465302"/>
    </source>
</evidence>
<proteinExistence type="inferred from homology"/>
<gene>
    <name evidence="9" type="ORF">MAGR_34760</name>
</gene>
<dbReference type="EMBL" id="BLKS01000001">
    <property type="protein sequence ID" value="GFG52035.1"/>
    <property type="molecule type" value="Genomic_DNA"/>
</dbReference>
<feature type="domain" description="Transposase IS30-like HTH" evidence="8">
    <location>
        <begin position="525"/>
        <end position="568"/>
    </location>
</feature>
<dbReference type="SUPFAM" id="SSF53067">
    <property type="entry name" value="Actin-like ATPase domain"/>
    <property type="match status" value="2"/>
</dbReference>
<evidence type="ECO:0000256" key="2">
    <source>
        <dbReference type="ARBA" id="ARBA00022629"/>
    </source>
</evidence>
<dbReference type="InterPro" id="IPR043129">
    <property type="entry name" value="ATPase_NBD"/>
</dbReference>
<dbReference type="Pfam" id="PF02782">
    <property type="entry name" value="FGGY_C"/>
    <property type="match status" value="1"/>
</dbReference>
<feature type="domain" description="Carbohydrate kinase FGGY N-terminal" evidence="6">
    <location>
        <begin position="7"/>
        <end position="198"/>
    </location>
</feature>
<sequence length="785" mass="84698">MSREEVTIGIDIGTTAVKAVAADEHGNVVARARVPHDVKVPEPDQFEHDAGQAWRDGPVSALQRLSGVDARAVAVSAMVPSLTAVDDDGVPLTPGLLYGDGRGRVAQPTAGMGFMIGETAEFLRWTARRAPDAAGYWPAAAVANYALGGEAVIDFATAFTALPLFDGTGWDDAQCADCGASADRMPRVQPPGSAVGMVRSGDAVLAAGAIDATCEQMVAGADQDGDVLVLCGTTLIVWATIPEARDVPGLWTIPHTAAGKCQIGGASNAGGLFLNWVDQLVAQADPTNADPRRVPVWSPYVRGERTPYHDSDRRAALDGLHLVHDAAAVRRGAYEASGFVVRQLIELGGATASRIVATGGGTRVGPWMAAIADATGLPVHVAAVPEGAALGAAFLARMAVGLESSIADAARWSSTERIVEPDPAWRTAMDDRYGRFLDLSRASRRSCPQKPRRFLGVIATATLLEVVVYLKAYPWIMRQFWDRVRDGMSAGEAGLAVGVSVHSGRRWFADAGGVRPKFLDEGPRKRPRLTLGERVVIDVGVRMGRSIRKIAEELGRAPSTVMREIERNAFCYGRYRQRYRFGAPKKGGRDAKPRYRAAGAQARAQQRARRPKPGKLAVNARLHDEVQTRLLEKYSPQQIARRLQLDFPDDAEMRVSPETIYQSIYVQGRGSLRRELHQCLRTGRALRKPQRRADQRRGRIPDMVNISERPPEVEDRAVPGHWEGDLILGAGGKSAIGTLVERATRFVMLLHLPDDHGALAVQEAIVAKMAQLYDLASHLDVGSGS</sequence>
<dbReference type="Pfam" id="PF00370">
    <property type="entry name" value="FGGY_N"/>
    <property type="match status" value="1"/>
</dbReference>
<dbReference type="InterPro" id="IPR050406">
    <property type="entry name" value="FGGY_Carb_Kinase"/>
</dbReference>
<evidence type="ECO:0000259" key="7">
    <source>
        <dbReference type="Pfam" id="PF02782"/>
    </source>
</evidence>
<name>A0A7I9W2V4_MYCAG</name>
<evidence type="ECO:0000256" key="1">
    <source>
        <dbReference type="ARBA" id="ARBA00009156"/>
    </source>
</evidence>
<keyword evidence="4" id="KW-0418">Kinase</keyword>
<dbReference type="NCBIfam" id="NF033563">
    <property type="entry name" value="transpos_IS30"/>
    <property type="match status" value="1"/>
</dbReference>
<dbReference type="Proteomes" id="UP000465302">
    <property type="component" value="Unassembled WGS sequence"/>
</dbReference>
<evidence type="ECO:0008006" key="11">
    <source>
        <dbReference type="Google" id="ProtNLM"/>
    </source>
</evidence>
<evidence type="ECO:0000259" key="8">
    <source>
        <dbReference type="Pfam" id="PF13936"/>
    </source>
</evidence>
<accession>A0A7I9W2V4</accession>
<comment type="similarity">
    <text evidence="1">Belongs to the FGGY kinase family.</text>
</comment>
<evidence type="ECO:0000256" key="4">
    <source>
        <dbReference type="ARBA" id="ARBA00022777"/>
    </source>
</evidence>
<dbReference type="InterPro" id="IPR018485">
    <property type="entry name" value="FGGY_C"/>
</dbReference>
<evidence type="ECO:0000256" key="5">
    <source>
        <dbReference type="SAM" id="MobiDB-lite"/>
    </source>
</evidence>
<keyword evidence="2" id="KW-0119">Carbohydrate metabolism</keyword>
<dbReference type="Gene3D" id="3.30.420.40">
    <property type="match status" value="2"/>
</dbReference>
<evidence type="ECO:0000256" key="3">
    <source>
        <dbReference type="ARBA" id="ARBA00022679"/>
    </source>
</evidence>
<dbReference type="GO" id="GO:0042732">
    <property type="term" value="P:D-xylose metabolic process"/>
    <property type="evidence" value="ECO:0007669"/>
    <property type="project" value="UniProtKB-KW"/>
</dbReference>
<organism evidence="9 10">
    <name type="scientific">Mycolicibacterium agri</name>
    <name type="common">Mycobacterium agri</name>
    <dbReference type="NCBI Taxonomy" id="36811"/>
    <lineage>
        <taxon>Bacteria</taxon>
        <taxon>Bacillati</taxon>
        <taxon>Actinomycetota</taxon>
        <taxon>Actinomycetes</taxon>
        <taxon>Mycobacteriales</taxon>
        <taxon>Mycobacteriaceae</taxon>
        <taxon>Mycolicibacterium</taxon>
    </lineage>
</organism>
<dbReference type="InterPro" id="IPR053392">
    <property type="entry name" value="Transposase_IS30-like"/>
</dbReference>
<protein>
    <recommendedName>
        <fullName evidence="11">Xylulose kinase</fullName>
    </recommendedName>
</protein>
<dbReference type="PANTHER" id="PTHR43095">
    <property type="entry name" value="SUGAR KINASE"/>
    <property type="match status" value="1"/>
</dbReference>
<dbReference type="InterPro" id="IPR018484">
    <property type="entry name" value="FGGY_N"/>
</dbReference>
<dbReference type="Pfam" id="PF13936">
    <property type="entry name" value="HTH_38"/>
    <property type="match status" value="1"/>
</dbReference>
<dbReference type="PANTHER" id="PTHR43095:SF5">
    <property type="entry name" value="XYLULOSE KINASE"/>
    <property type="match status" value="1"/>
</dbReference>
<keyword evidence="3" id="KW-0808">Transferase</keyword>
<comment type="caution">
    <text evidence="9">The sequence shown here is derived from an EMBL/GenBank/DDBJ whole genome shotgun (WGS) entry which is preliminary data.</text>
</comment>
<feature type="compositionally biased region" description="Low complexity" evidence="5">
    <location>
        <begin position="596"/>
        <end position="605"/>
    </location>
</feature>
<dbReference type="AlphaFoldDB" id="A0A7I9W2V4"/>
<keyword evidence="2" id="KW-0859">Xylose metabolism</keyword>
<dbReference type="GO" id="GO:0016301">
    <property type="term" value="F:kinase activity"/>
    <property type="evidence" value="ECO:0007669"/>
    <property type="project" value="UniProtKB-KW"/>
</dbReference>
<reference evidence="9 10" key="1">
    <citation type="journal article" date="2019" name="Emerg. Microbes Infect.">
        <title>Comprehensive subspecies identification of 175 nontuberculous mycobacteria species based on 7547 genomic profiles.</title>
        <authorList>
            <person name="Matsumoto Y."/>
            <person name="Kinjo T."/>
            <person name="Motooka D."/>
            <person name="Nabeya D."/>
            <person name="Jung N."/>
            <person name="Uechi K."/>
            <person name="Horii T."/>
            <person name="Iida T."/>
            <person name="Fujita J."/>
            <person name="Nakamura S."/>
        </authorList>
    </citation>
    <scope>NUCLEOTIDE SEQUENCE [LARGE SCALE GENOMIC DNA]</scope>
    <source>
        <strain evidence="9 10">JCM 6377</strain>
    </source>
</reference>
<feature type="region of interest" description="Disordered" evidence="5">
    <location>
        <begin position="583"/>
        <end position="614"/>
    </location>
</feature>
<evidence type="ECO:0000313" key="9">
    <source>
        <dbReference type="EMBL" id="GFG52035.1"/>
    </source>
</evidence>
<evidence type="ECO:0000259" key="6">
    <source>
        <dbReference type="Pfam" id="PF00370"/>
    </source>
</evidence>
<dbReference type="InterPro" id="IPR025246">
    <property type="entry name" value="IS30-like_HTH"/>
</dbReference>